<dbReference type="OrthoDB" id="517663at2"/>
<dbReference type="InterPro" id="IPR038434">
    <property type="entry name" value="YARHG_sf"/>
</dbReference>
<sequence length="534" mass="60100">MKFCTKCGAPMDKDTKFCKKCGNLVNNNIDKKEKQFTEALDKIDINDSVEKNNHSTIDLQNGEHSKKSKLIEKEEPNAQDLSKTQEIPVQRLDEYSDYNQPSYNNVAHPKKPRNKFLSGIVPKVIAGVLVIVVILIGVFFNRIEAAYYISKCNNSIDETEKIQYATKAVKALDSSNTKDVLKNTLVEIAKDDVDLAEKDLEKVSSMISQGDYQNIASGIKEKKVDKLCSQGKYQEAFNELNEINKLGGDFKSNKNYEDIMLNVVAKLTNTPVQNTKNLLMDNSSICFDSFDSDPFDEIIELKKNGSYSYNSDIKINLYKCKNGQYKLVDTKVINSAWNGKMQGVYNYDTDKKGVYVSYSTNANSGNSVGTSVYGVSDDKLQLKGTIGANNYTKPEDVNNDGIYEILSNSSSLVSQSGVSKWYRVYDDGKAPTEVNGSGKQTSKTGTSSNDYIFKDSDKTYLMEDDLRGKTKDELALARNEIFARHGYVFTDETYKKYFSSKSWYTPNSSYDGSDSALNQYEIANYKVIQNWENK</sequence>
<dbReference type="eggNOG" id="COG4640">
    <property type="taxonomic scope" value="Bacteria"/>
</dbReference>
<keyword evidence="1" id="KW-0472">Membrane</keyword>
<dbReference type="SMART" id="SM01324">
    <property type="entry name" value="YARHG"/>
    <property type="match status" value="1"/>
</dbReference>
<dbReference type="RefSeq" id="WP_022749896.1">
    <property type="nucleotide sequence ID" value="NC_022571.1"/>
</dbReference>
<reference evidence="3 4" key="1">
    <citation type="journal article" date="2013" name="Genome Announc.">
        <title>Complete Genome Sequence of the Solvent Producer Clostridium saccharobutylicum NCP262 (DSM 13864).</title>
        <authorList>
            <person name="Poehlein A."/>
            <person name="Hartwich K."/>
            <person name="Krabben P."/>
            <person name="Ehrenreich A."/>
            <person name="Liebl W."/>
            <person name="Durre P."/>
            <person name="Gottschalk G."/>
            <person name="Daniel R."/>
        </authorList>
    </citation>
    <scope>NUCLEOTIDE SEQUENCE [LARGE SCALE GENOMIC DNA]</scope>
    <source>
        <strain evidence="3">DSM 13864</strain>
    </source>
</reference>
<dbReference type="KEGG" id="csb:CLSA_c41340"/>
<evidence type="ECO:0000313" key="4">
    <source>
        <dbReference type="Proteomes" id="UP000017118"/>
    </source>
</evidence>
<feature type="domain" description="YARHG" evidence="2">
    <location>
        <begin position="449"/>
        <end position="533"/>
    </location>
</feature>
<keyword evidence="4" id="KW-1185">Reference proteome</keyword>
<dbReference type="EMBL" id="CP006721">
    <property type="protein sequence ID" value="AGX45094.1"/>
    <property type="molecule type" value="Genomic_DNA"/>
</dbReference>
<dbReference type="AlphaFoldDB" id="U5MWC4"/>
<dbReference type="Pfam" id="PF13240">
    <property type="entry name" value="Zn_Ribbon_1"/>
    <property type="match status" value="1"/>
</dbReference>
<dbReference type="InterPro" id="IPR025582">
    <property type="entry name" value="YARHG_dom"/>
</dbReference>
<feature type="transmembrane region" description="Helical" evidence="1">
    <location>
        <begin position="120"/>
        <end position="140"/>
    </location>
</feature>
<accession>U5MWC4</accession>
<gene>
    <name evidence="3" type="ORF">CLSA_c41340</name>
</gene>
<evidence type="ECO:0000256" key="1">
    <source>
        <dbReference type="SAM" id="Phobius"/>
    </source>
</evidence>
<proteinExistence type="predicted"/>
<dbReference type="InterPro" id="IPR026870">
    <property type="entry name" value="Zinc_ribbon_dom"/>
</dbReference>
<dbReference type="Gene3D" id="1.20.58.1690">
    <property type="match status" value="1"/>
</dbReference>
<protein>
    <submittedName>
        <fullName evidence="3">YARHG domain protein</fullName>
    </submittedName>
</protein>
<keyword evidence="1" id="KW-1133">Transmembrane helix</keyword>
<dbReference type="PATRIC" id="fig|1345695.10.peg.2025"/>
<dbReference type="Proteomes" id="UP000017118">
    <property type="component" value="Chromosome"/>
</dbReference>
<organism evidence="3 4">
    <name type="scientific">Clostridium saccharobutylicum DSM 13864</name>
    <dbReference type="NCBI Taxonomy" id="1345695"/>
    <lineage>
        <taxon>Bacteria</taxon>
        <taxon>Bacillati</taxon>
        <taxon>Bacillota</taxon>
        <taxon>Clostridia</taxon>
        <taxon>Eubacteriales</taxon>
        <taxon>Clostridiaceae</taxon>
        <taxon>Clostridium</taxon>
    </lineage>
</organism>
<keyword evidence="1" id="KW-0812">Transmembrane</keyword>
<name>U5MWC4_CLOSA</name>
<dbReference type="HOGENOM" id="CLU_509691_0_0_9"/>
<dbReference type="GeneID" id="55476422"/>
<evidence type="ECO:0000313" key="3">
    <source>
        <dbReference type="EMBL" id="AGX45094.1"/>
    </source>
</evidence>
<evidence type="ECO:0000259" key="2">
    <source>
        <dbReference type="SMART" id="SM01324"/>
    </source>
</evidence>
<dbReference type="Pfam" id="PF13308">
    <property type="entry name" value="YARHG"/>
    <property type="match status" value="1"/>
</dbReference>